<evidence type="ECO:0000256" key="1">
    <source>
        <dbReference type="SAM" id="MobiDB-lite"/>
    </source>
</evidence>
<reference evidence="2 3" key="1">
    <citation type="journal article" date="2024" name="Science">
        <title>Giant polyketide synthase enzymes in the biosynthesis of giant marine polyether toxins.</title>
        <authorList>
            <person name="Fallon T.R."/>
            <person name="Shende V.V."/>
            <person name="Wierzbicki I.H."/>
            <person name="Pendleton A.L."/>
            <person name="Watervoot N.F."/>
            <person name="Auber R.P."/>
            <person name="Gonzalez D.J."/>
            <person name="Wisecaver J.H."/>
            <person name="Moore B.S."/>
        </authorList>
    </citation>
    <scope>NUCLEOTIDE SEQUENCE [LARGE SCALE GENOMIC DNA]</scope>
    <source>
        <strain evidence="2 3">12B1</strain>
    </source>
</reference>
<comment type="caution">
    <text evidence="2">The sequence shown here is derived from an EMBL/GenBank/DDBJ whole genome shotgun (WGS) entry which is preliminary data.</text>
</comment>
<keyword evidence="3" id="KW-1185">Reference proteome</keyword>
<evidence type="ECO:0000313" key="3">
    <source>
        <dbReference type="Proteomes" id="UP001515480"/>
    </source>
</evidence>
<sequence>MQAFSQLLGGAPPPPPAPTTRPVEDELARVLSRSFDDGSRGGRAAAAQFVRLAALACGVIGRRHREAALQLTRLYRAHDPSLRPPLPPRPAAARRLCLSLHHSLTRTGFSLCSREEEVAAAEGHFGDESVWNVPVAMEWEQLDGALVDEEAGGFDAYAADEAAGRGVARPSWAHKLLLYSQGETTVQKRGYFVVAKLEEMAVRALARAGVMSWSLVHAALGYSMAPLLGVCKRVGSSLEAALRTANPLWADRLRQQTERLTSPTAASPPPLGRRATDTSIACMPLGWWSLFEQTTLRAPAYSHVLVVHRHADAATHAHGNAHHVSLGLFRNVPKVDVELLLPHQQVCMPAFQRSQFGAMAVLGVVLASPLLHQEALSLTGLLTLYTFGAYAARTALRWRSTKQLYQQLLLSYQSANRIGSSDGALLYLAHLAEAAEKQTVLLSLRTLLQQQIDRAPPLSAADLVARNEAVLLSWGELSHLPLERHCDARATADHLARLGVAEERGARLALKPLDEAVAIAQALWDRPPLDDREAIERELAGG</sequence>
<dbReference type="AlphaFoldDB" id="A0AB34I7N9"/>
<dbReference type="Pfam" id="PF12576">
    <property type="entry name" value="DUF3754"/>
    <property type="match status" value="1"/>
</dbReference>
<name>A0AB34I7N9_PRYPA</name>
<organism evidence="2 3">
    <name type="scientific">Prymnesium parvum</name>
    <name type="common">Toxic golden alga</name>
    <dbReference type="NCBI Taxonomy" id="97485"/>
    <lineage>
        <taxon>Eukaryota</taxon>
        <taxon>Haptista</taxon>
        <taxon>Haptophyta</taxon>
        <taxon>Prymnesiophyceae</taxon>
        <taxon>Prymnesiales</taxon>
        <taxon>Prymnesiaceae</taxon>
        <taxon>Prymnesium</taxon>
    </lineage>
</organism>
<feature type="region of interest" description="Disordered" evidence="1">
    <location>
        <begin position="1"/>
        <end position="22"/>
    </location>
</feature>
<protein>
    <submittedName>
        <fullName evidence="2">Uncharacterized protein</fullName>
    </submittedName>
</protein>
<dbReference type="InterPro" id="IPR022227">
    <property type="entry name" value="DUF3754"/>
</dbReference>
<accession>A0AB34I7N9</accession>
<dbReference type="Proteomes" id="UP001515480">
    <property type="component" value="Unassembled WGS sequence"/>
</dbReference>
<gene>
    <name evidence="2" type="ORF">AB1Y20_017016</name>
</gene>
<evidence type="ECO:0000313" key="2">
    <source>
        <dbReference type="EMBL" id="KAL1495151.1"/>
    </source>
</evidence>
<dbReference type="PANTHER" id="PTHR33645">
    <property type="entry name" value="AMINOPEPTIDASE (DUF3754)"/>
    <property type="match status" value="1"/>
</dbReference>
<proteinExistence type="predicted"/>
<dbReference type="PANTHER" id="PTHR33645:SF11">
    <property type="entry name" value="AMINOPEPTIDASE (DUF3754)"/>
    <property type="match status" value="1"/>
</dbReference>
<dbReference type="EMBL" id="JBGBPQ010000033">
    <property type="protein sequence ID" value="KAL1495151.1"/>
    <property type="molecule type" value="Genomic_DNA"/>
</dbReference>